<evidence type="ECO:0000256" key="2">
    <source>
        <dbReference type="PROSITE-ProRule" id="PRU00335"/>
    </source>
</evidence>
<feature type="domain" description="HTH tetR-type" evidence="3">
    <location>
        <begin position="27"/>
        <end position="87"/>
    </location>
</feature>
<dbReference type="InterPro" id="IPR009057">
    <property type="entry name" value="Homeodomain-like_sf"/>
</dbReference>
<dbReference type="PROSITE" id="PS01081">
    <property type="entry name" value="HTH_TETR_1"/>
    <property type="match status" value="1"/>
</dbReference>
<accession>A0A1A8TTC9</accession>
<gene>
    <name evidence="4" type="ORF">MSP8886_03934</name>
</gene>
<keyword evidence="1 2" id="KW-0238">DNA-binding</keyword>
<dbReference type="STRING" id="1792290.MSP8886_03934"/>
<proteinExistence type="predicted"/>
<evidence type="ECO:0000313" key="5">
    <source>
        <dbReference type="Proteomes" id="UP000092544"/>
    </source>
</evidence>
<dbReference type="SUPFAM" id="SSF46689">
    <property type="entry name" value="Homeodomain-like"/>
    <property type="match status" value="1"/>
</dbReference>
<evidence type="ECO:0000313" key="4">
    <source>
        <dbReference type="EMBL" id="SBS36995.1"/>
    </source>
</evidence>
<reference evidence="4 5" key="1">
    <citation type="submission" date="2016-06" db="EMBL/GenBank/DDBJ databases">
        <authorList>
            <person name="Kjaerup R.B."/>
            <person name="Dalgaard T.S."/>
            <person name="Juul-Madsen H.R."/>
        </authorList>
    </citation>
    <scope>NUCLEOTIDE SEQUENCE [LARGE SCALE GENOMIC DNA]</scope>
    <source>
        <strain evidence="4 5">CECT 8886</strain>
    </source>
</reference>
<dbReference type="Proteomes" id="UP000092544">
    <property type="component" value="Unassembled WGS sequence"/>
</dbReference>
<name>A0A1A8TTC9_9GAMM</name>
<sequence>MSKNLKFETTLAQSASCVRKPQQGRSVASLNRMFDAAMGLLQERGSDDFTLQEVSVIGKVSIGSIYYRFKNKDELVRELLFQGMHKMAEKEQDAINSLLEECTNLADYMPRYVKAYSDILKDHALLMRLAMRRAGMDPQASSSGNEKMRKAMKISVDAVLNFQDEITGNAALKASMVFQIIFASLARHLSLDTEDDSTLKQDWNELIEELSAMTLSYLENDIRY</sequence>
<evidence type="ECO:0000259" key="3">
    <source>
        <dbReference type="PROSITE" id="PS50977"/>
    </source>
</evidence>
<keyword evidence="5" id="KW-1185">Reference proteome</keyword>
<feature type="DNA-binding region" description="H-T-H motif" evidence="2">
    <location>
        <begin position="50"/>
        <end position="69"/>
    </location>
</feature>
<dbReference type="RefSeq" id="WP_067019923.1">
    <property type="nucleotide sequence ID" value="NZ_FLOB01000015.1"/>
</dbReference>
<protein>
    <submittedName>
        <fullName evidence="4">Bacterial regulatory proteins, tetR family</fullName>
    </submittedName>
</protein>
<organism evidence="4 5">
    <name type="scientific">Marinomonas spartinae</name>
    <dbReference type="NCBI Taxonomy" id="1792290"/>
    <lineage>
        <taxon>Bacteria</taxon>
        <taxon>Pseudomonadati</taxon>
        <taxon>Pseudomonadota</taxon>
        <taxon>Gammaproteobacteria</taxon>
        <taxon>Oceanospirillales</taxon>
        <taxon>Oceanospirillaceae</taxon>
        <taxon>Marinomonas</taxon>
    </lineage>
</organism>
<dbReference type="GO" id="GO:0003677">
    <property type="term" value="F:DNA binding"/>
    <property type="evidence" value="ECO:0007669"/>
    <property type="project" value="UniProtKB-UniRule"/>
</dbReference>
<dbReference type="AlphaFoldDB" id="A0A1A8TTC9"/>
<dbReference type="Gene3D" id="1.10.357.10">
    <property type="entry name" value="Tetracycline Repressor, domain 2"/>
    <property type="match status" value="1"/>
</dbReference>
<dbReference type="InterPro" id="IPR001647">
    <property type="entry name" value="HTH_TetR"/>
</dbReference>
<dbReference type="PROSITE" id="PS50977">
    <property type="entry name" value="HTH_TETR_2"/>
    <property type="match status" value="1"/>
</dbReference>
<dbReference type="OrthoDB" id="9816320at2"/>
<evidence type="ECO:0000256" key="1">
    <source>
        <dbReference type="ARBA" id="ARBA00023125"/>
    </source>
</evidence>
<dbReference type="InterPro" id="IPR023772">
    <property type="entry name" value="DNA-bd_HTH_TetR-type_CS"/>
</dbReference>
<dbReference type="Pfam" id="PF00440">
    <property type="entry name" value="TetR_N"/>
    <property type="match status" value="1"/>
</dbReference>
<dbReference type="EMBL" id="FLOB01000015">
    <property type="protein sequence ID" value="SBS36995.1"/>
    <property type="molecule type" value="Genomic_DNA"/>
</dbReference>